<feature type="transmembrane region" description="Helical" evidence="1">
    <location>
        <begin position="389"/>
        <end position="409"/>
    </location>
</feature>
<evidence type="ECO:0000313" key="2">
    <source>
        <dbReference type="EMBL" id="KAA2258853.1"/>
    </source>
</evidence>
<reference evidence="2 3" key="1">
    <citation type="submission" date="2019-09" db="EMBL/GenBank/DDBJ databases">
        <title>Goodfellowia gen. nov., a new genus of the Pseudonocardineae related to Actinoalloteichus, containing Goodfellowia coeruleoviolacea gen. nov., comb. nov. gen. nov., comb. nov.</title>
        <authorList>
            <person name="Labeda D."/>
        </authorList>
    </citation>
    <scope>NUCLEOTIDE SEQUENCE [LARGE SCALE GENOMIC DNA]</scope>
    <source>
        <strain evidence="2 3">AN110305</strain>
    </source>
</reference>
<dbReference type="Proteomes" id="UP000323454">
    <property type="component" value="Unassembled WGS sequence"/>
</dbReference>
<feature type="transmembrane region" description="Helical" evidence="1">
    <location>
        <begin position="27"/>
        <end position="50"/>
    </location>
</feature>
<dbReference type="SUPFAM" id="SSF103473">
    <property type="entry name" value="MFS general substrate transporter"/>
    <property type="match status" value="1"/>
</dbReference>
<feature type="transmembrane region" description="Helical" evidence="1">
    <location>
        <begin position="70"/>
        <end position="89"/>
    </location>
</feature>
<dbReference type="CDD" id="cd17339">
    <property type="entry name" value="MFS_NIMT_CynX_like"/>
    <property type="match status" value="1"/>
</dbReference>
<feature type="transmembrane region" description="Helical" evidence="1">
    <location>
        <begin position="233"/>
        <end position="256"/>
    </location>
</feature>
<feature type="transmembrane region" description="Helical" evidence="1">
    <location>
        <begin position="365"/>
        <end position="383"/>
    </location>
</feature>
<feature type="transmembrane region" description="Helical" evidence="1">
    <location>
        <begin position="154"/>
        <end position="174"/>
    </location>
</feature>
<keyword evidence="1" id="KW-0472">Membrane</keyword>
<accession>A0A5B2X6K0</accession>
<reference evidence="2 3" key="2">
    <citation type="submission" date="2019-09" db="EMBL/GenBank/DDBJ databases">
        <authorList>
            <person name="Jin C."/>
        </authorList>
    </citation>
    <scope>NUCLEOTIDE SEQUENCE [LARGE SCALE GENOMIC DNA]</scope>
    <source>
        <strain evidence="2 3">AN110305</strain>
    </source>
</reference>
<comment type="caution">
    <text evidence="2">The sequence shown here is derived from an EMBL/GenBank/DDBJ whole genome shotgun (WGS) entry which is preliminary data.</text>
</comment>
<feature type="transmembrane region" description="Helical" evidence="1">
    <location>
        <begin position="325"/>
        <end position="345"/>
    </location>
</feature>
<dbReference type="AlphaFoldDB" id="A0A5B2X6K0"/>
<gene>
    <name evidence="2" type="ORF">F0L68_21995</name>
</gene>
<keyword evidence="1" id="KW-1133">Transmembrane helix</keyword>
<dbReference type="Pfam" id="PF07690">
    <property type="entry name" value="MFS_1"/>
    <property type="match status" value="1"/>
</dbReference>
<dbReference type="InterPro" id="IPR011701">
    <property type="entry name" value="MFS"/>
</dbReference>
<dbReference type="InterPro" id="IPR052524">
    <property type="entry name" value="MFS_Cyanate_Porter"/>
</dbReference>
<feature type="transmembrane region" description="Helical" evidence="1">
    <location>
        <begin position="300"/>
        <end position="319"/>
    </location>
</feature>
<evidence type="ECO:0000313" key="3">
    <source>
        <dbReference type="Proteomes" id="UP000323454"/>
    </source>
</evidence>
<proteinExistence type="predicted"/>
<dbReference type="GO" id="GO:0022857">
    <property type="term" value="F:transmembrane transporter activity"/>
    <property type="evidence" value="ECO:0007669"/>
    <property type="project" value="InterPro"/>
</dbReference>
<dbReference type="PANTHER" id="PTHR23523">
    <property type="match status" value="1"/>
</dbReference>
<keyword evidence="1" id="KW-0812">Transmembrane</keyword>
<feature type="transmembrane region" description="Helical" evidence="1">
    <location>
        <begin position="124"/>
        <end position="142"/>
    </location>
</feature>
<protein>
    <submittedName>
        <fullName evidence="2">MFS transporter</fullName>
    </submittedName>
</protein>
<keyword evidence="3" id="KW-1185">Reference proteome</keyword>
<organism evidence="2 3">
    <name type="scientific">Solihabitans fulvus</name>
    <dbReference type="NCBI Taxonomy" id="1892852"/>
    <lineage>
        <taxon>Bacteria</taxon>
        <taxon>Bacillati</taxon>
        <taxon>Actinomycetota</taxon>
        <taxon>Actinomycetes</taxon>
        <taxon>Pseudonocardiales</taxon>
        <taxon>Pseudonocardiaceae</taxon>
        <taxon>Solihabitans</taxon>
    </lineage>
</organism>
<sequence>MAVKDLATAEALPNEGAAEAVFPNRHVALVGTGLLTVGVALAATNLRPAVTSLSSMLGDVRGSLGASSTWASVITAVPTLCFGLAAFAAPWLGRRLGMARAVALSLTVLTVGLLLRVIDGPAVLLGGTFIACAGIAVCNVLIPVVVKDSFPKKLGLVTGIYTAALSAGGAFGAALTPPLESWVGGWRPALGAWALLSIGALVVWLAGARHGAATRVAGGTPTRNARRSLARSPLAWVITAFFGLQSLLAYAVMGWLPQVLQDAGVDKTTSGVLLAVTMVLGVPISLLVPPIAARWSSQTPMVLMLGTTAFAGVAGLAFAPAAAPGLWVVLVGIGMGMFPLALTMISLRTKSSADTARLSAMAQSIGYLVSASGPFLFGVLHGLTGGWTVSLVGLLVVVTLIIGLGSIAGRPRTI</sequence>
<feature type="transmembrane region" description="Helical" evidence="1">
    <location>
        <begin position="101"/>
        <end position="118"/>
    </location>
</feature>
<evidence type="ECO:0000256" key="1">
    <source>
        <dbReference type="SAM" id="Phobius"/>
    </source>
</evidence>
<dbReference type="EMBL" id="VUOB01000041">
    <property type="protein sequence ID" value="KAA2258853.1"/>
    <property type="molecule type" value="Genomic_DNA"/>
</dbReference>
<feature type="transmembrane region" description="Helical" evidence="1">
    <location>
        <begin position="268"/>
        <end position="288"/>
    </location>
</feature>
<dbReference type="Gene3D" id="1.20.1250.20">
    <property type="entry name" value="MFS general substrate transporter like domains"/>
    <property type="match status" value="2"/>
</dbReference>
<name>A0A5B2X6K0_9PSEU</name>
<dbReference type="PANTHER" id="PTHR23523:SF2">
    <property type="entry name" value="2-NITROIMIDAZOLE TRANSPORTER"/>
    <property type="match status" value="1"/>
</dbReference>
<feature type="transmembrane region" description="Helical" evidence="1">
    <location>
        <begin position="186"/>
        <end position="206"/>
    </location>
</feature>
<dbReference type="InterPro" id="IPR036259">
    <property type="entry name" value="MFS_trans_sf"/>
</dbReference>
<dbReference type="OrthoDB" id="5317164at2"/>